<protein>
    <submittedName>
        <fullName evidence="2">Uncharacterized protein</fullName>
    </submittedName>
</protein>
<dbReference type="HOGENOM" id="CLU_747970_0_0_1"/>
<dbReference type="RefSeq" id="XP_007328769.1">
    <property type="nucleotide sequence ID" value="XM_007328707.1"/>
</dbReference>
<accession>K5XDA5</accession>
<evidence type="ECO:0000256" key="1">
    <source>
        <dbReference type="SAM" id="MobiDB-lite"/>
    </source>
</evidence>
<feature type="region of interest" description="Disordered" evidence="1">
    <location>
        <begin position="1"/>
        <end position="32"/>
    </location>
</feature>
<evidence type="ECO:0000313" key="2">
    <source>
        <dbReference type="EMBL" id="EKM81328.1"/>
    </source>
</evidence>
<dbReference type="InParanoid" id="K5XDA5"/>
<dbReference type="Proteomes" id="UP000008493">
    <property type="component" value="Unassembled WGS sequence"/>
</dbReference>
<gene>
    <name evidence="2" type="ORF">AGABI1DRAFT_127338</name>
</gene>
<dbReference type="OMA" id="NGIMRGN"/>
<dbReference type="KEGG" id="abp:AGABI1DRAFT127338"/>
<sequence>MSPAQMRKTSRHSTSALATAATSARAPRRCRKCPNKPLKSTCGCSKRRNVVLNTESGLASGLSLSLSTSSAVSTTTPLNAASTTEDIHASSAVEGLVSLQGGGNSWDVLQGFPANVQEHLGIHQEPAEPHHSLPPPNTIAINHDIVIDPALLVDEQRPVSVPEVTGIEHEDEDYDRDYNDVGKKIGKRLTLTEKAARYGLVNGIMRGNTVYRVVRQNDKRRPILDASSATTRYNREIPLIISRAERMALETDAYVLILAQQATGSSASIHFASERLRREAFGESAALVNKFQSLMTQLVTAKRSTMLALTQNLEASERARAQVEEQLVERESVVAFTEAELAASRRANQALLLELEALRSSAAGGSQQSD</sequence>
<dbReference type="AlphaFoldDB" id="K5XDA5"/>
<reference evidence="3" key="1">
    <citation type="journal article" date="2012" name="Proc. Natl. Acad. Sci. U.S.A.">
        <title>Genome sequence of the button mushroom Agaricus bisporus reveals mechanisms governing adaptation to a humic-rich ecological niche.</title>
        <authorList>
            <person name="Morin E."/>
            <person name="Kohler A."/>
            <person name="Baker A.R."/>
            <person name="Foulongne-Oriol M."/>
            <person name="Lombard V."/>
            <person name="Nagy L.G."/>
            <person name="Ohm R.A."/>
            <person name="Patyshakuliyeva A."/>
            <person name="Brun A."/>
            <person name="Aerts A.L."/>
            <person name="Bailey A.M."/>
            <person name="Billette C."/>
            <person name="Coutinho P.M."/>
            <person name="Deakin G."/>
            <person name="Doddapaneni H."/>
            <person name="Floudas D."/>
            <person name="Grimwood J."/>
            <person name="Hilden K."/>
            <person name="Kuees U."/>
            <person name="LaButti K.M."/>
            <person name="Lapidus A."/>
            <person name="Lindquist E.A."/>
            <person name="Lucas S.M."/>
            <person name="Murat C."/>
            <person name="Riley R.W."/>
            <person name="Salamov A.A."/>
            <person name="Schmutz J."/>
            <person name="Subramanian V."/>
            <person name="Woesten H.A.B."/>
            <person name="Xu J."/>
            <person name="Eastwood D.C."/>
            <person name="Foster G.D."/>
            <person name="Sonnenberg A.S."/>
            <person name="Cullen D."/>
            <person name="de Vries R.P."/>
            <person name="Lundell T."/>
            <person name="Hibbett D.S."/>
            <person name="Henrissat B."/>
            <person name="Burton K.S."/>
            <person name="Kerrigan R.W."/>
            <person name="Challen M.P."/>
            <person name="Grigoriev I.V."/>
            <person name="Martin F."/>
        </authorList>
    </citation>
    <scope>NUCLEOTIDE SEQUENCE [LARGE SCALE GENOMIC DNA]</scope>
    <source>
        <strain evidence="3">JB137-S8 / ATCC MYA-4627 / FGSC 10392</strain>
    </source>
</reference>
<name>K5XDA5_AGABU</name>
<proteinExistence type="predicted"/>
<dbReference type="EMBL" id="JH971388">
    <property type="protein sequence ID" value="EKM81328.1"/>
    <property type="molecule type" value="Genomic_DNA"/>
</dbReference>
<feature type="compositionally biased region" description="Low complexity" evidence="1">
    <location>
        <begin position="12"/>
        <end position="25"/>
    </location>
</feature>
<dbReference type="GeneID" id="18826654"/>
<evidence type="ECO:0000313" key="3">
    <source>
        <dbReference type="Proteomes" id="UP000008493"/>
    </source>
</evidence>
<organism evidence="2 3">
    <name type="scientific">Agaricus bisporus var. burnettii (strain JB137-S8 / ATCC MYA-4627 / FGSC 10392)</name>
    <name type="common">White button mushroom</name>
    <dbReference type="NCBI Taxonomy" id="597362"/>
    <lineage>
        <taxon>Eukaryota</taxon>
        <taxon>Fungi</taxon>
        <taxon>Dikarya</taxon>
        <taxon>Basidiomycota</taxon>
        <taxon>Agaricomycotina</taxon>
        <taxon>Agaricomycetes</taxon>
        <taxon>Agaricomycetidae</taxon>
        <taxon>Agaricales</taxon>
        <taxon>Agaricineae</taxon>
        <taxon>Agaricaceae</taxon>
        <taxon>Agaricus</taxon>
    </lineage>
</organism>
<keyword evidence="3" id="KW-1185">Reference proteome</keyword>
<dbReference type="OrthoDB" id="3060861at2759"/>